<evidence type="ECO:0000313" key="1">
    <source>
        <dbReference type="EMBL" id="KAF5397073.1"/>
    </source>
</evidence>
<dbReference type="InterPro" id="IPR015943">
    <property type="entry name" value="WD40/YVTN_repeat-like_dom_sf"/>
</dbReference>
<gene>
    <name evidence="1" type="ORF">PHET_09871</name>
</gene>
<proteinExistence type="predicted"/>
<keyword evidence="2" id="KW-1185">Reference proteome</keyword>
<comment type="caution">
    <text evidence="1">The sequence shown here is derived from an EMBL/GenBank/DDBJ whole genome shotgun (WGS) entry which is preliminary data.</text>
</comment>
<protein>
    <submittedName>
        <fullName evidence="1">Uncharacterized protein</fullName>
    </submittedName>
</protein>
<reference evidence="1" key="1">
    <citation type="submission" date="2019-05" db="EMBL/GenBank/DDBJ databases">
        <title>Annotation for the trematode Paragonimus heterotremus.</title>
        <authorList>
            <person name="Choi Y.-J."/>
        </authorList>
    </citation>
    <scope>NUCLEOTIDE SEQUENCE</scope>
    <source>
        <strain evidence="1">LC</strain>
    </source>
</reference>
<dbReference type="InterPro" id="IPR036322">
    <property type="entry name" value="WD40_repeat_dom_sf"/>
</dbReference>
<dbReference type="EMBL" id="LUCH01006823">
    <property type="protein sequence ID" value="KAF5397073.1"/>
    <property type="molecule type" value="Genomic_DNA"/>
</dbReference>
<organism evidence="1 2">
    <name type="scientific">Paragonimus heterotremus</name>
    <dbReference type="NCBI Taxonomy" id="100268"/>
    <lineage>
        <taxon>Eukaryota</taxon>
        <taxon>Metazoa</taxon>
        <taxon>Spiralia</taxon>
        <taxon>Lophotrochozoa</taxon>
        <taxon>Platyhelminthes</taxon>
        <taxon>Trematoda</taxon>
        <taxon>Digenea</taxon>
        <taxon>Plagiorchiida</taxon>
        <taxon>Troglotremata</taxon>
        <taxon>Troglotrematidae</taxon>
        <taxon>Paragonimus</taxon>
    </lineage>
</organism>
<accession>A0A8J4WEI1</accession>
<evidence type="ECO:0000313" key="2">
    <source>
        <dbReference type="Proteomes" id="UP000748531"/>
    </source>
</evidence>
<dbReference type="Proteomes" id="UP000748531">
    <property type="component" value="Unassembled WGS sequence"/>
</dbReference>
<sequence length="319" mass="35808">MDPTMNNTPMYVTFASQANLLVGWRQNGNFLIPICHKSFKVMSVTPTVDGRTACPILTQMLTNGRYPDSQISVTVGPSHSTRLLVAWKYEAWLQQLPAHELYFAKPANSDSRFSIPNPHLSNNSGWLHEHEITAVLTFVPLNLIITGDCSGCIKVWDDIFRQLAVLNNHFCEITHLVVSPLSQSVADTQSNNMAGFASVDQTGVMKLWQFNKWCHLYCPTEEPLRTKTEDHKPGQNQSISVNEIDTVHVFETCGTQRSEVRSVNCLSVDILKLFMSQDGKCLTILGSRPTKSTIDGNITLERWKAIEVSFKMCVSMRNS</sequence>
<dbReference type="AlphaFoldDB" id="A0A8J4WEI1"/>
<dbReference type="OrthoDB" id="6262491at2759"/>
<dbReference type="SUPFAM" id="SSF50978">
    <property type="entry name" value="WD40 repeat-like"/>
    <property type="match status" value="1"/>
</dbReference>
<name>A0A8J4WEI1_9TREM</name>
<dbReference type="Gene3D" id="2.130.10.10">
    <property type="entry name" value="YVTN repeat-like/Quinoprotein amine dehydrogenase"/>
    <property type="match status" value="1"/>
</dbReference>